<dbReference type="RefSeq" id="WP_024767225.1">
    <property type="nucleotide sequence ID" value="NZ_CP049140.1"/>
</dbReference>
<dbReference type="Proteomes" id="UP000501063">
    <property type="component" value="Chromosome"/>
</dbReference>
<dbReference type="KEGG" id="pnt:G5B91_17700"/>
<organism evidence="2 3">
    <name type="scientific">Pseudomonas nitroreducens</name>
    <dbReference type="NCBI Taxonomy" id="46680"/>
    <lineage>
        <taxon>Bacteria</taxon>
        <taxon>Pseudomonadati</taxon>
        <taxon>Pseudomonadota</taxon>
        <taxon>Gammaproteobacteria</taxon>
        <taxon>Pseudomonadales</taxon>
        <taxon>Pseudomonadaceae</taxon>
        <taxon>Pseudomonas</taxon>
    </lineage>
</organism>
<evidence type="ECO:0000313" key="3">
    <source>
        <dbReference type="Proteomes" id="UP000501063"/>
    </source>
</evidence>
<dbReference type="InterPro" id="IPR007731">
    <property type="entry name" value="DUF669"/>
</dbReference>
<dbReference type="AlphaFoldDB" id="A0A6G6IY68"/>
<sequence length="164" mass="17494">MAQLNFNAAAVEPAQSFELIPAGTYTAIVESSDIKPTKANNGHYISLKFQIIDGQFKGRLVFASITLDNPNQQAVQIGQGQLSSLCRAVSVMQLQDTSQLHDKPLRIKVGIRKDKGGQYQDQNEVKGYESCTGGVPTGTPPAHVAAAAQQQSQAAGAAKAPWSR</sequence>
<gene>
    <name evidence="2" type="ORF">G5B91_17700</name>
</gene>
<protein>
    <submittedName>
        <fullName evidence="2">DUF669 domain-containing protein</fullName>
    </submittedName>
</protein>
<name>A0A6G6IY68_PSENT</name>
<feature type="compositionally biased region" description="Low complexity" evidence="1">
    <location>
        <begin position="142"/>
        <end position="164"/>
    </location>
</feature>
<dbReference type="Pfam" id="PF05037">
    <property type="entry name" value="DUF669"/>
    <property type="match status" value="1"/>
</dbReference>
<feature type="region of interest" description="Disordered" evidence="1">
    <location>
        <begin position="128"/>
        <end position="164"/>
    </location>
</feature>
<dbReference type="EMBL" id="CP049140">
    <property type="protein sequence ID" value="QIE88009.1"/>
    <property type="molecule type" value="Genomic_DNA"/>
</dbReference>
<proteinExistence type="predicted"/>
<evidence type="ECO:0000256" key="1">
    <source>
        <dbReference type="SAM" id="MobiDB-lite"/>
    </source>
</evidence>
<reference evidence="2 3" key="1">
    <citation type="submission" date="2020-02" db="EMBL/GenBank/DDBJ databases">
        <title>Integrative conjugative elements (ICEs) and plasmids drive adaptation of Pseudomonas nitroreducens strain HBP1 to wastewater environment.</title>
        <authorList>
            <person name="Sentchilo V."/>
            <person name="Carraro N."/>
            <person name="Bertelli C."/>
            <person name="van der Meer J.R."/>
        </authorList>
    </citation>
    <scope>NUCLEOTIDE SEQUENCE [LARGE SCALE GENOMIC DNA]</scope>
    <source>
        <strain evidence="2 3">HBP1</strain>
    </source>
</reference>
<accession>A0A6G6IY68</accession>
<evidence type="ECO:0000313" key="2">
    <source>
        <dbReference type="EMBL" id="QIE88009.1"/>
    </source>
</evidence>